<dbReference type="PANTHER" id="PTHR45786:SF74">
    <property type="entry name" value="ATP-DEPENDENT DNA HELICASE"/>
    <property type="match status" value="1"/>
</dbReference>
<protein>
    <submittedName>
        <fullName evidence="2">1907_t:CDS:1</fullName>
    </submittedName>
</protein>
<feature type="compositionally biased region" description="Polar residues" evidence="1">
    <location>
        <begin position="124"/>
        <end position="136"/>
    </location>
</feature>
<reference evidence="2" key="1">
    <citation type="submission" date="2021-06" db="EMBL/GenBank/DDBJ databases">
        <authorList>
            <person name="Kallberg Y."/>
            <person name="Tangrot J."/>
            <person name="Rosling A."/>
        </authorList>
    </citation>
    <scope>NUCLEOTIDE SEQUENCE</scope>
    <source>
        <strain evidence="2">CL551</strain>
    </source>
</reference>
<name>A0A9N9NKT2_9GLOM</name>
<dbReference type="AlphaFoldDB" id="A0A9N9NKT2"/>
<dbReference type="OrthoDB" id="127066at2759"/>
<feature type="compositionally biased region" description="Basic and acidic residues" evidence="1">
    <location>
        <begin position="107"/>
        <end position="118"/>
    </location>
</feature>
<feature type="non-terminal residue" evidence="2">
    <location>
        <position position="309"/>
    </location>
</feature>
<accession>A0A9N9NKT2</accession>
<dbReference type="PANTHER" id="PTHR45786">
    <property type="entry name" value="DNA BINDING PROTEIN-LIKE"/>
    <property type="match status" value="1"/>
</dbReference>
<sequence>REIGEHVEIIEATVNKNSVISIKKHINYMKELDKPTINKTSIESVEHLDYITEPDPSIVIKSSIESIDYAPKLDKHSVEYIGYAPASDKPIIIKSSIESIDNVPESNEPKLNESKSNEPESNELTISNKTVSNTIGSEARKAKTQNHNSNRRSSTFAICCAYGKVRLQSLSKPPSYLLDLYILTRSNANSFHKNIRSYNNILDKEYLISRFMAKSITTSDITASSDQTQDTNWYGSPTASEVAIIIIGDSHEMEPFSQDILLRLCSGGLQRILEFCSSYDPLHYVLLFPKGNDGWYFDIPLIGAKKRDK</sequence>
<proteinExistence type="predicted"/>
<feature type="non-terminal residue" evidence="2">
    <location>
        <position position="1"/>
    </location>
</feature>
<keyword evidence="3" id="KW-1185">Reference proteome</keyword>
<feature type="region of interest" description="Disordered" evidence="1">
    <location>
        <begin position="102"/>
        <end position="149"/>
    </location>
</feature>
<organism evidence="2 3">
    <name type="scientific">Acaulospora morrowiae</name>
    <dbReference type="NCBI Taxonomy" id="94023"/>
    <lineage>
        <taxon>Eukaryota</taxon>
        <taxon>Fungi</taxon>
        <taxon>Fungi incertae sedis</taxon>
        <taxon>Mucoromycota</taxon>
        <taxon>Glomeromycotina</taxon>
        <taxon>Glomeromycetes</taxon>
        <taxon>Diversisporales</taxon>
        <taxon>Acaulosporaceae</taxon>
        <taxon>Acaulospora</taxon>
    </lineage>
</organism>
<evidence type="ECO:0000313" key="3">
    <source>
        <dbReference type="Proteomes" id="UP000789342"/>
    </source>
</evidence>
<gene>
    <name evidence="2" type="ORF">AMORRO_LOCUS14551</name>
</gene>
<dbReference type="EMBL" id="CAJVPV010029463">
    <property type="protein sequence ID" value="CAG8738640.1"/>
    <property type="molecule type" value="Genomic_DNA"/>
</dbReference>
<comment type="caution">
    <text evidence="2">The sequence shown here is derived from an EMBL/GenBank/DDBJ whole genome shotgun (WGS) entry which is preliminary data.</text>
</comment>
<evidence type="ECO:0000256" key="1">
    <source>
        <dbReference type="SAM" id="MobiDB-lite"/>
    </source>
</evidence>
<evidence type="ECO:0000313" key="2">
    <source>
        <dbReference type="EMBL" id="CAG8738640.1"/>
    </source>
</evidence>
<dbReference type="Proteomes" id="UP000789342">
    <property type="component" value="Unassembled WGS sequence"/>
</dbReference>